<sequence>MATKTQRILDLLPGTFTAQPANSPLATLARTYGQELQGAENALAAIMRAHWCDQADLGVADFSDLPKFAALYGLAPHPDDGVEEFRRRLKLWVRLILDGPATVRGLLRATSILTGLEVDDSDAAFDAWWRRDDDRLTTTHVSRRDAGPAIFGGDRSVAIGADATPAQISGTVALPQDVDLSEGAILRVAFDKEPMVEIDLAAAPPADNPDAISERINTTLGDPVASLSGGRLILTSTTSGKKSALHLGEGPGDAAAVLLGRLPLRYLGTEARSARFAGDADLSAGIDLSQHRFLRLRIDGTHLAEIDCAGADPATTTPDEIVDAINAALGASVASHDGQVVVVQSPTTGIGSSIAFQQPAAQDATARIFGTVPTIVIGAQAAPGTVIGTTDLSAGVDLSTGSRLVVSVDDGPASEVDCAGPDPTNTQLPEIVAAINEALRADIARHNGRNLILTGLDTGASGALEIGQAAQGDAALTLLGLPPRRAQGRGAQRAQLRGTVDLSDGISLAARPLVQLAIDHHQPVTFDLSDAANTGPLDAAAIAAAINGLEDAPSARADDGYLVLESAQPGGTGRIELLPLQKPRARRFVSRVPILEDAAYAVLGFLSAEAESAAPTKARITGAKSLTRGVDLGAGRYLRVSIDGAAPVEVDCVGIRPRTTTADEVLGALNAALGDGVAALSSDNRLSLMSPTSGTGSRVTLSPPRFTDALAPLLGVDPVTVFGSDARQVSFTGTADLSAGVDLSAASHLRLAIDGGAALEIDCAGPDPATTSLGQIAIAINIALGVNVASHDGVHLLLTSPTKGTDSQLAILTPTENDATATLLGIEPERRYQGAAAEAAMIRGLADLAGGIDLTRARFLRLGVDTTGPLEIDCAATAPDPANATADEVVTAINAAVDGPVASAVDGHLVLKAPTPGPSSRLVLEQTTAGNAAQTLFGEGPVDAQGEAASRATLTGKVDLRAGVDLGERSVLRLSVNDALPTDIDIAGEAPEATSPDEIVEAINARFADMAEITADGQLQLAAPDGATLSLLPPRHFELVEYPPEETSLFAPDLVHADAIFVENTGAVETVHDVTLAADAGVESPGLVNLETGWELRLRDALPPGARGDISVRSGRLRASITRPEDQPARAGRVLGLPLLPHLDHPRDESRMMATGADGRRHLVITGHVDHDTIRLSELSRRDSAPKVRMGPATTLPAPLPSDLAFGRLVTEGTELALADLDGIRIARVEPVTSQPVQALVDHPVAIVGQRVGAGSGSRILAEAIHALYDLQIIATDDPSVTEDFGAVVLVTSGLPEHLSVLHRINSGPDPSTLVRAEVLDQSEAAHLPRGNGRRLYVDCLAARFDAAEFDKAHFAGGRCLEQGIFDVSRFAESPRAASTAVFAPASGGGVADVGFNWQSHAAASAQINLPLEMPARYGARFDMDRFGLTEDAPETISGLVTEPAGDEDHFTKRLDPEKAIEDRDSRLLVAAPTDAVPIGFDAAILPFSRPKFLKGGRAGQPARLFLSDPGVPGFIEVSASEAGAHGNRISVVICDSGPGRFDLLVAFDGARFENARQRVNGPALTGIPDDDLAKPGPRGVQHLKAAGVRLSVTRDGTPPEDPNC</sequence>
<accession>A0A9X1K0D5</accession>
<protein>
    <submittedName>
        <fullName evidence="1">Uncharacterized protein</fullName>
    </submittedName>
</protein>
<name>A0A9X1K0D5_9RHOB</name>
<dbReference type="RefSeq" id="WP_219507009.1">
    <property type="nucleotide sequence ID" value="NZ_JAHXDN010000008.1"/>
</dbReference>
<comment type="caution">
    <text evidence="1">The sequence shown here is derived from an EMBL/GenBank/DDBJ whole genome shotgun (WGS) entry which is preliminary data.</text>
</comment>
<evidence type="ECO:0000313" key="2">
    <source>
        <dbReference type="Proteomes" id="UP001138661"/>
    </source>
</evidence>
<reference evidence="1" key="1">
    <citation type="submission" date="2021-07" db="EMBL/GenBank/DDBJ databases">
        <title>Roseobacter insulae sp. nov., isolated from a tidal flat.</title>
        <authorList>
            <person name="Park S."/>
            <person name="Yoon J.-H."/>
        </authorList>
    </citation>
    <scope>NUCLEOTIDE SEQUENCE</scope>
    <source>
        <strain evidence="1">YSTF-M11</strain>
    </source>
</reference>
<gene>
    <name evidence="1" type="ORF">KX928_21865</name>
</gene>
<dbReference type="EMBL" id="JAHXDN010000008">
    <property type="protein sequence ID" value="MBW4710446.1"/>
    <property type="molecule type" value="Genomic_DNA"/>
</dbReference>
<keyword evidence="2" id="KW-1185">Reference proteome</keyword>
<evidence type="ECO:0000313" key="1">
    <source>
        <dbReference type="EMBL" id="MBW4710446.1"/>
    </source>
</evidence>
<organism evidence="1 2">
    <name type="scientific">Roseobacter insulae</name>
    <dbReference type="NCBI Taxonomy" id="2859783"/>
    <lineage>
        <taxon>Bacteria</taxon>
        <taxon>Pseudomonadati</taxon>
        <taxon>Pseudomonadota</taxon>
        <taxon>Alphaproteobacteria</taxon>
        <taxon>Rhodobacterales</taxon>
        <taxon>Roseobacteraceae</taxon>
        <taxon>Roseobacter</taxon>
    </lineage>
</organism>
<proteinExistence type="predicted"/>
<dbReference type="Proteomes" id="UP001138661">
    <property type="component" value="Unassembled WGS sequence"/>
</dbReference>